<keyword evidence="7" id="KW-0106">Calcium</keyword>
<dbReference type="PROSITE" id="PS01186">
    <property type="entry name" value="EGF_2"/>
    <property type="match status" value="1"/>
</dbReference>
<feature type="non-terminal residue" evidence="13">
    <location>
        <position position="212"/>
    </location>
</feature>
<dbReference type="Pfam" id="PF07645">
    <property type="entry name" value="EGF_CA"/>
    <property type="match status" value="1"/>
</dbReference>
<dbReference type="InterPro" id="IPR009017">
    <property type="entry name" value="GFP"/>
</dbReference>
<keyword evidence="5" id="KW-0732">Signal</keyword>
<evidence type="ECO:0000256" key="6">
    <source>
        <dbReference type="ARBA" id="ARBA00022737"/>
    </source>
</evidence>
<dbReference type="Gene3D" id="2.40.155.10">
    <property type="entry name" value="Green fluorescent protein"/>
    <property type="match status" value="1"/>
</dbReference>
<dbReference type="Proteomes" id="UP000728032">
    <property type="component" value="Unassembled WGS sequence"/>
</dbReference>
<dbReference type="PROSITE" id="PS50993">
    <property type="entry name" value="NIDOGEN_G2"/>
    <property type="match status" value="1"/>
</dbReference>
<dbReference type="InterPro" id="IPR049883">
    <property type="entry name" value="NOTCH1_EGF-like"/>
</dbReference>
<dbReference type="InterPro" id="IPR000742">
    <property type="entry name" value="EGF"/>
</dbReference>
<keyword evidence="14" id="KW-1185">Reference proteome</keyword>
<name>A0A7R9R022_9ACAR</name>
<evidence type="ECO:0000313" key="14">
    <source>
        <dbReference type="Proteomes" id="UP000728032"/>
    </source>
</evidence>
<evidence type="ECO:0000256" key="10">
    <source>
        <dbReference type="PROSITE-ProRule" id="PRU00076"/>
    </source>
</evidence>
<dbReference type="PROSITE" id="PS01187">
    <property type="entry name" value="EGF_CA"/>
    <property type="match status" value="1"/>
</dbReference>
<dbReference type="FunFam" id="2.10.25.10:FF:000038">
    <property type="entry name" value="Fibrillin 2"/>
    <property type="match status" value="1"/>
</dbReference>
<dbReference type="PROSITE" id="PS00010">
    <property type="entry name" value="ASX_HYDROXYL"/>
    <property type="match status" value="1"/>
</dbReference>
<evidence type="ECO:0000256" key="8">
    <source>
        <dbReference type="ARBA" id="ARBA00023157"/>
    </source>
</evidence>
<dbReference type="SMART" id="SM00179">
    <property type="entry name" value="EGF_CA"/>
    <property type="match status" value="1"/>
</dbReference>
<dbReference type="InterPro" id="IPR006605">
    <property type="entry name" value="G2_nidogen/fibulin_G2F"/>
</dbReference>
<organism evidence="13">
    <name type="scientific">Oppiella nova</name>
    <dbReference type="NCBI Taxonomy" id="334625"/>
    <lineage>
        <taxon>Eukaryota</taxon>
        <taxon>Metazoa</taxon>
        <taxon>Ecdysozoa</taxon>
        <taxon>Arthropoda</taxon>
        <taxon>Chelicerata</taxon>
        <taxon>Arachnida</taxon>
        <taxon>Acari</taxon>
        <taxon>Acariformes</taxon>
        <taxon>Sarcoptiformes</taxon>
        <taxon>Oribatida</taxon>
        <taxon>Brachypylina</taxon>
        <taxon>Oppioidea</taxon>
        <taxon>Oppiidae</taxon>
        <taxon>Oppiella</taxon>
    </lineage>
</organism>
<dbReference type="SMART" id="SM00181">
    <property type="entry name" value="EGF"/>
    <property type="match status" value="2"/>
</dbReference>
<evidence type="ECO:0000256" key="2">
    <source>
        <dbReference type="ARBA" id="ARBA00022525"/>
    </source>
</evidence>
<comment type="caution">
    <text evidence="10">Lacks conserved residue(s) required for the propagation of feature annotation.</text>
</comment>
<dbReference type="CDD" id="cd00054">
    <property type="entry name" value="EGF_CA"/>
    <property type="match status" value="1"/>
</dbReference>
<evidence type="ECO:0000256" key="4">
    <source>
        <dbReference type="ARBA" id="ARBA00022536"/>
    </source>
</evidence>
<dbReference type="InterPro" id="IPR000152">
    <property type="entry name" value="EGF-type_Asp/Asn_hydroxyl_site"/>
</dbReference>
<feature type="non-terminal residue" evidence="13">
    <location>
        <position position="1"/>
    </location>
</feature>
<keyword evidence="6" id="KW-0677">Repeat</keyword>
<reference evidence="13" key="1">
    <citation type="submission" date="2020-11" db="EMBL/GenBank/DDBJ databases">
        <authorList>
            <person name="Tran Van P."/>
        </authorList>
    </citation>
    <scope>NUCLEOTIDE SEQUENCE</scope>
</reference>
<dbReference type="PANTHER" id="PTHR24050:SF28">
    <property type="entry name" value="UROMODULIN-LIKE"/>
    <property type="match status" value="1"/>
</dbReference>
<evidence type="ECO:0000313" key="13">
    <source>
        <dbReference type="EMBL" id="CAD7664708.1"/>
    </source>
</evidence>
<evidence type="ECO:0000259" key="11">
    <source>
        <dbReference type="PROSITE" id="PS50026"/>
    </source>
</evidence>
<keyword evidence="4 10" id="KW-0245">EGF-like domain</keyword>
<dbReference type="AlphaFoldDB" id="A0A7R9R022"/>
<proteinExistence type="predicted"/>
<dbReference type="PROSITE" id="PS50026">
    <property type="entry name" value="EGF_3"/>
    <property type="match status" value="1"/>
</dbReference>
<evidence type="ECO:0000259" key="12">
    <source>
        <dbReference type="PROSITE" id="PS50993"/>
    </source>
</evidence>
<evidence type="ECO:0000256" key="7">
    <source>
        <dbReference type="ARBA" id="ARBA00022837"/>
    </source>
</evidence>
<evidence type="ECO:0000256" key="1">
    <source>
        <dbReference type="ARBA" id="ARBA00004498"/>
    </source>
</evidence>
<keyword evidence="8" id="KW-1015">Disulfide bond</keyword>
<evidence type="ECO:0000256" key="5">
    <source>
        <dbReference type="ARBA" id="ARBA00022729"/>
    </source>
</evidence>
<dbReference type="GO" id="GO:0005509">
    <property type="term" value="F:calcium ion binding"/>
    <property type="evidence" value="ECO:0007669"/>
    <property type="project" value="InterPro"/>
</dbReference>
<keyword evidence="9" id="KW-0325">Glycoprotein</keyword>
<accession>A0A7R9R022</accession>
<dbReference type="EMBL" id="OC955226">
    <property type="protein sequence ID" value="CAD7664708.1"/>
    <property type="molecule type" value="Genomic_DNA"/>
</dbReference>
<dbReference type="SUPFAM" id="SSF54511">
    <property type="entry name" value="GFP-like"/>
    <property type="match status" value="1"/>
</dbReference>
<dbReference type="InterPro" id="IPR018097">
    <property type="entry name" value="EGF_Ca-bd_CS"/>
</dbReference>
<dbReference type="EMBL" id="CAJPVJ010040401">
    <property type="protein sequence ID" value="CAG2181845.1"/>
    <property type="molecule type" value="Genomic_DNA"/>
</dbReference>
<dbReference type="InterPro" id="IPR024731">
    <property type="entry name" value="NELL2-like_EGF"/>
</dbReference>
<evidence type="ECO:0000256" key="3">
    <source>
        <dbReference type="ARBA" id="ARBA00022530"/>
    </source>
</evidence>
<gene>
    <name evidence="13" type="ORF">ONB1V03_LOCUS21266</name>
</gene>
<dbReference type="OrthoDB" id="6516201at2759"/>
<dbReference type="Gene3D" id="2.10.25.10">
    <property type="entry name" value="Laminin"/>
    <property type="match status" value="1"/>
</dbReference>
<dbReference type="InterPro" id="IPR001881">
    <property type="entry name" value="EGF-like_Ca-bd_dom"/>
</dbReference>
<dbReference type="PANTHER" id="PTHR24050">
    <property type="entry name" value="PA14 DOMAIN-CONTAINING PROTEIN"/>
    <property type="match status" value="1"/>
</dbReference>
<comment type="subcellular location">
    <subcellularLocation>
        <location evidence="1">Secreted</location>
        <location evidence="1">Extracellular space</location>
        <location evidence="1">Extracellular matrix</location>
    </subcellularLocation>
</comment>
<feature type="domain" description="EGF-like" evidence="11">
    <location>
        <begin position="148"/>
        <end position="188"/>
    </location>
</feature>
<dbReference type="Pfam" id="PF07474">
    <property type="entry name" value="G2F"/>
    <property type="match status" value="1"/>
</dbReference>
<dbReference type="SUPFAM" id="SSF57196">
    <property type="entry name" value="EGF/Laminin"/>
    <property type="match status" value="1"/>
</dbReference>
<sequence length="212" mass="23781">DDYLEEFTRVSPGVIRSHATHSFRFGQNSLNIPIVIDQTITYEECQYAPVDEKLSTLQLNVARNYIVYDSKEQIVRYASTSKTAFLSADDPCRTGNAQCGTHSSCVVDGLSFKCICDRGYHTDYVTDAQNGLRPSRQVIQTELRHCIDTNECSSGRHTCHSYADCINTDGSYLCRCKAGYSGDGYHCQTEETCDQTCGTNAQCVHLEQRRPE</sequence>
<dbReference type="Pfam" id="PF12947">
    <property type="entry name" value="EGF_3"/>
    <property type="match status" value="1"/>
</dbReference>
<keyword evidence="3" id="KW-0272">Extracellular matrix</keyword>
<keyword evidence="2" id="KW-0964">Secreted</keyword>
<protein>
    <submittedName>
        <fullName evidence="13">Uncharacterized protein</fullName>
    </submittedName>
</protein>
<evidence type="ECO:0000256" key="9">
    <source>
        <dbReference type="ARBA" id="ARBA00023180"/>
    </source>
</evidence>
<feature type="domain" description="Nidogen G2 beta-barrel" evidence="12">
    <location>
        <begin position="1"/>
        <end position="93"/>
    </location>
</feature>
<dbReference type="InterPro" id="IPR052235">
    <property type="entry name" value="Nephronectin_domain"/>
</dbReference>